<proteinExistence type="predicted"/>
<organism evidence="2 3">
    <name type="scientific">Parasponia andersonii</name>
    <name type="common">Sponia andersonii</name>
    <dbReference type="NCBI Taxonomy" id="3476"/>
    <lineage>
        <taxon>Eukaryota</taxon>
        <taxon>Viridiplantae</taxon>
        <taxon>Streptophyta</taxon>
        <taxon>Embryophyta</taxon>
        <taxon>Tracheophyta</taxon>
        <taxon>Spermatophyta</taxon>
        <taxon>Magnoliopsida</taxon>
        <taxon>eudicotyledons</taxon>
        <taxon>Gunneridae</taxon>
        <taxon>Pentapetalae</taxon>
        <taxon>rosids</taxon>
        <taxon>fabids</taxon>
        <taxon>Rosales</taxon>
        <taxon>Cannabaceae</taxon>
        <taxon>Parasponia</taxon>
    </lineage>
</organism>
<reference evidence="3" key="1">
    <citation type="submission" date="2016-06" db="EMBL/GenBank/DDBJ databases">
        <title>Parallel loss of symbiosis genes in relatives of nitrogen-fixing non-legume Parasponia.</title>
        <authorList>
            <person name="Van Velzen R."/>
            <person name="Holmer R."/>
            <person name="Bu F."/>
            <person name="Rutten L."/>
            <person name="Van Zeijl A."/>
            <person name="Liu W."/>
            <person name="Santuari L."/>
            <person name="Cao Q."/>
            <person name="Sharma T."/>
            <person name="Shen D."/>
            <person name="Roswanjaya Y."/>
            <person name="Wardhani T."/>
            <person name="Kalhor M.S."/>
            <person name="Jansen J."/>
            <person name="Van den Hoogen J."/>
            <person name="Gungor B."/>
            <person name="Hartog M."/>
            <person name="Hontelez J."/>
            <person name="Verver J."/>
            <person name="Yang W.-C."/>
            <person name="Schijlen E."/>
            <person name="Repin R."/>
            <person name="Schilthuizen M."/>
            <person name="Schranz E."/>
            <person name="Heidstra R."/>
            <person name="Miyata K."/>
            <person name="Fedorova E."/>
            <person name="Kohlen W."/>
            <person name="Bisseling T."/>
            <person name="Smit S."/>
            <person name="Geurts R."/>
        </authorList>
    </citation>
    <scope>NUCLEOTIDE SEQUENCE [LARGE SCALE GENOMIC DNA]</scope>
    <source>
        <strain evidence="3">cv. WU1-14</strain>
    </source>
</reference>
<dbReference type="AlphaFoldDB" id="A0A2P5A5V5"/>
<feature type="compositionally biased region" description="Low complexity" evidence="1">
    <location>
        <begin position="69"/>
        <end position="81"/>
    </location>
</feature>
<evidence type="ECO:0000313" key="3">
    <source>
        <dbReference type="Proteomes" id="UP000237105"/>
    </source>
</evidence>
<gene>
    <name evidence="2" type="ORF">PanWU01x14_365880</name>
</gene>
<protein>
    <submittedName>
        <fullName evidence="2">Uncharacterized protein</fullName>
    </submittedName>
</protein>
<evidence type="ECO:0000256" key="1">
    <source>
        <dbReference type="SAM" id="MobiDB-lite"/>
    </source>
</evidence>
<dbReference type="EMBL" id="JXTB01000902">
    <property type="protein sequence ID" value="PON31910.1"/>
    <property type="molecule type" value="Genomic_DNA"/>
</dbReference>
<name>A0A2P5A5V5_PARAD</name>
<keyword evidence="3" id="KW-1185">Reference proteome</keyword>
<sequence>MPFCTIYGLLNLKPGEPNKQKKREIKESTSVLLVDSQNFFYKNPRGAKIPSQPKSPLPNRPNSKPDAKLSSSNLNRFFSSNGYPSRQIASSLDPPKPTKPNPSPPPLMFPPFYHPRELAEST</sequence>
<evidence type="ECO:0000313" key="2">
    <source>
        <dbReference type="EMBL" id="PON31910.1"/>
    </source>
</evidence>
<feature type="compositionally biased region" description="Pro residues" evidence="1">
    <location>
        <begin position="94"/>
        <end position="113"/>
    </location>
</feature>
<feature type="region of interest" description="Disordered" evidence="1">
    <location>
        <begin position="42"/>
        <end position="122"/>
    </location>
</feature>
<comment type="caution">
    <text evidence="2">The sequence shown here is derived from an EMBL/GenBank/DDBJ whole genome shotgun (WGS) entry which is preliminary data.</text>
</comment>
<dbReference type="Proteomes" id="UP000237105">
    <property type="component" value="Unassembled WGS sequence"/>
</dbReference>
<accession>A0A2P5A5V5</accession>